<dbReference type="EMBL" id="JAGRRH010000018">
    <property type="protein sequence ID" value="KAG7351446.1"/>
    <property type="molecule type" value="Genomic_DNA"/>
</dbReference>
<organism evidence="2 3">
    <name type="scientific">Nitzschia inconspicua</name>
    <dbReference type="NCBI Taxonomy" id="303405"/>
    <lineage>
        <taxon>Eukaryota</taxon>
        <taxon>Sar</taxon>
        <taxon>Stramenopiles</taxon>
        <taxon>Ochrophyta</taxon>
        <taxon>Bacillariophyta</taxon>
        <taxon>Bacillariophyceae</taxon>
        <taxon>Bacillariophycidae</taxon>
        <taxon>Bacillariales</taxon>
        <taxon>Bacillariaceae</taxon>
        <taxon>Nitzschia</taxon>
    </lineage>
</organism>
<accession>A0A9K3PLS4</accession>
<proteinExistence type="predicted"/>
<protein>
    <submittedName>
        <fullName evidence="2">Nitroreductase</fullName>
    </submittedName>
</protein>
<keyword evidence="3" id="KW-1185">Reference proteome</keyword>
<dbReference type="Proteomes" id="UP000693970">
    <property type="component" value="Unassembled WGS sequence"/>
</dbReference>
<gene>
    <name evidence="2" type="ORF">IV203_010806</name>
</gene>
<name>A0A9K3PLS4_9STRA</name>
<dbReference type="OrthoDB" id="41362at2759"/>
<evidence type="ECO:0000313" key="3">
    <source>
        <dbReference type="Proteomes" id="UP000693970"/>
    </source>
</evidence>
<reference evidence="2" key="1">
    <citation type="journal article" date="2021" name="Sci. Rep.">
        <title>Diploid genomic architecture of Nitzschia inconspicua, an elite biomass production diatom.</title>
        <authorList>
            <person name="Oliver A."/>
            <person name="Podell S."/>
            <person name="Pinowska A."/>
            <person name="Traller J.C."/>
            <person name="Smith S.R."/>
            <person name="McClure R."/>
            <person name="Beliaev A."/>
            <person name="Bohutskyi P."/>
            <person name="Hill E.A."/>
            <person name="Rabines A."/>
            <person name="Zheng H."/>
            <person name="Allen L.Z."/>
            <person name="Kuo A."/>
            <person name="Grigoriev I.V."/>
            <person name="Allen A.E."/>
            <person name="Hazlebeck D."/>
            <person name="Allen E.E."/>
        </authorList>
    </citation>
    <scope>NUCLEOTIDE SEQUENCE</scope>
    <source>
        <strain evidence="2">Hildebrandi</strain>
    </source>
</reference>
<evidence type="ECO:0000313" key="2">
    <source>
        <dbReference type="EMBL" id="KAG7351446.1"/>
    </source>
</evidence>
<comment type="caution">
    <text evidence="2">The sequence shown here is derived from an EMBL/GenBank/DDBJ whole genome shotgun (WGS) entry which is preliminary data.</text>
</comment>
<sequence>MSSDHKTINLDRSPSETSTSRWSAKSSSGRSKRNKEAVRSFTTMNPLQTYKSATILVGMMMAYHVAISNTFILTGPVHGYTPSFFPLKIRTFTPIDPRLRSQVESILTFDEAVSQRFACTRYQRYDNINTTITTSASPPDPYIMKQARKVLEMSRRAPSGFNAQPYKLLVVSSPDSKMKLSKYCIGHNAHRVRDSDCTVVFLADRQVMRQWSDYHKYLLSSKKLSKVKLLKLRLLIGMFSSGLPLPHIISGPISFAFRFAMRILSWILCQPVKVVLKLPTLSSSQTWSEKNTMLVAMSYLLGCASRGIATTPMEGHLSWGIRQAFGIPRRYTIPLIVATGRPFVRNDTLVVGKDDAGLTHGNTKETHSLRFPSNITIFENNFGDPCSSIIEM</sequence>
<feature type="compositionally biased region" description="Low complexity" evidence="1">
    <location>
        <begin position="15"/>
        <end position="29"/>
    </location>
</feature>
<dbReference type="PANTHER" id="PTHR43543">
    <property type="entry name" value="MALONIC SEMIALDEHYDE REDUCTASE RUTE-RELATED"/>
    <property type="match status" value="1"/>
</dbReference>
<feature type="region of interest" description="Disordered" evidence="1">
    <location>
        <begin position="1"/>
        <end position="38"/>
    </location>
</feature>
<dbReference type="InterPro" id="IPR050461">
    <property type="entry name" value="Nitroreductase_HadB/RutE"/>
</dbReference>
<reference evidence="2" key="2">
    <citation type="submission" date="2021-04" db="EMBL/GenBank/DDBJ databases">
        <authorList>
            <person name="Podell S."/>
        </authorList>
    </citation>
    <scope>NUCLEOTIDE SEQUENCE</scope>
    <source>
        <strain evidence="2">Hildebrandi</strain>
    </source>
</reference>
<evidence type="ECO:0000256" key="1">
    <source>
        <dbReference type="SAM" id="MobiDB-lite"/>
    </source>
</evidence>
<dbReference type="PANTHER" id="PTHR43543:SF1">
    <property type="entry name" value="MALONIC SEMIALDEHYDE REDUCTASE RUTE-RELATED"/>
    <property type="match status" value="1"/>
</dbReference>
<dbReference type="AlphaFoldDB" id="A0A9K3PLS4"/>